<dbReference type="RefSeq" id="WP_310408176.1">
    <property type="nucleotide sequence ID" value="NZ_JAVDWW010000015.1"/>
</dbReference>
<organism evidence="2 3">
    <name type="scientific">Nocardia kruczakiae</name>
    <dbReference type="NCBI Taxonomy" id="261477"/>
    <lineage>
        <taxon>Bacteria</taxon>
        <taxon>Bacillati</taxon>
        <taxon>Actinomycetota</taxon>
        <taxon>Actinomycetes</taxon>
        <taxon>Mycobacteriales</taxon>
        <taxon>Nocardiaceae</taxon>
        <taxon>Nocardia</taxon>
    </lineage>
</organism>
<keyword evidence="3" id="KW-1185">Reference proteome</keyword>
<gene>
    <name evidence="2" type="ORF">J2W56_006655</name>
</gene>
<dbReference type="InterPro" id="IPR046268">
    <property type="entry name" value="DUF6301"/>
</dbReference>
<evidence type="ECO:0000313" key="2">
    <source>
        <dbReference type="EMBL" id="MDR7172889.1"/>
    </source>
</evidence>
<feature type="region of interest" description="Disordered" evidence="1">
    <location>
        <begin position="150"/>
        <end position="214"/>
    </location>
</feature>
<reference evidence="2 3" key="1">
    <citation type="submission" date="2023-07" db="EMBL/GenBank/DDBJ databases">
        <title>Sorghum-associated microbial communities from plants grown in Nebraska, USA.</title>
        <authorList>
            <person name="Schachtman D."/>
        </authorList>
    </citation>
    <scope>NUCLEOTIDE SEQUENCE [LARGE SCALE GENOMIC DNA]</scope>
    <source>
        <strain evidence="2 3">4272</strain>
    </source>
</reference>
<name>A0ABU1XQP4_9NOCA</name>
<protein>
    <submittedName>
        <fullName evidence="2">Uncharacterized protein</fullName>
    </submittedName>
</protein>
<accession>A0ABU1XQP4</accession>
<comment type="caution">
    <text evidence="2">The sequence shown here is derived from an EMBL/GenBank/DDBJ whole genome shotgun (WGS) entry which is preliminary data.</text>
</comment>
<dbReference type="Pfam" id="PF19818">
    <property type="entry name" value="DUF6301"/>
    <property type="match status" value="1"/>
</dbReference>
<evidence type="ECO:0000256" key="1">
    <source>
        <dbReference type="SAM" id="MobiDB-lite"/>
    </source>
</evidence>
<dbReference type="Proteomes" id="UP001251217">
    <property type="component" value="Unassembled WGS sequence"/>
</dbReference>
<sequence length="408" mass="44874">MTTNRPRTALLRRHATVTAEGELDQSVLDQLGTNLSLTMTGTVDDPAGTELGHREIPSSNGPYFLNSRIALVRSGPRQVTFTLDTVPSRTRVTRWQCLIETGARAADLTVTDTNQTPLPSRADTDADEIERIAAIDAELRQRFDELVSSATSSSLDEAHREPGPDPSLYKIGPDPSWHNMHDVHTQDAVSEETPAPTWQPPALPDPNDNYADSSQLGADHAVIERLKGPPFNPPPPSSDGSAMDDPELVEFVRWVRNLAWAWNIHDVLSLLAAAGSTDIVEWSSQRITFNSRYNVAPSYINLVDDEVTDIDLPVAHFTTYDDDLTARVGQAYARMVRAMTNSYGVPSATADDGSRSTWTGIENTVSLVRTPDSVRAVFQLNDGVTMICGEDDPMGRRQMADHRHPTHE</sequence>
<evidence type="ECO:0000313" key="3">
    <source>
        <dbReference type="Proteomes" id="UP001251217"/>
    </source>
</evidence>
<dbReference type="EMBL" id="JAVDWW010000015">
    <property type="protein sequence ID" value="MDR7172889.1"/>
    <property type="molecule type" value="Genomic_DNA"/>
</dbReference>
<proteinExistence type="predicted"/>